<dbReference type="Gene3D" id="1.20.1050.60">
    <property type="entry name" value="alpha-1,2-mannosidase"/>
    <property type="match status" value="1"/>
</dbReference>
<dbReference type="InterPro" id="IPR041371">
    <property type="entry name" value="GH92_N"/>
</dbReference>
<dbReference type="Proteomes" id="UP000597338">
    <property type="component" value="Unassembled WGS sequence"/>
</dbReference>
<sequence length="767" mass="87212">MGLKIKTGYRMTGKFLAGLATVLLVTAYSFAQERDLVKYVNTLQGTDSEWALSYGNTYPTVGLPFGVHFFSAQTGKNGDGWKYQYKATTIRGFQQVHQCSPWMNDYAVFSLMPGIGNLVVNEDARALAFSHDHEVAKPHYYAVKFDNGIQAEISPVERGAHMRFSFPGKQKAYLVLDGFIKDSEVKIIPEERKIIGFVNNGRFVPENFRNYFILVFDRDFKSFGTWENTKDQVKEGNRLDEGKGVGAYLEFAPGATVEVKVASSYIDPDQAELTLKQELGDAKKFETTKNRAFDVWNTLLNRIVVEGGTEEEKATFYSCLFRANLFSRKFYELDADGNPRYYSPYDGKIYSGYLYTDNGFWDTFRAQFPLSNILHPEMQGRYMQSLLDAQKQAGFFPTWSNPGMSGVMIGNHAISLLADAWAKGIRTFDPDSALQAYEHEVTNKGFWGGSNGREGWEDYFIKGYIPYGDIHESTAKTLEYAYDDFCGYQLAKAVGNDFYKNVFARQMYNYKNVFDSEVNFVRGRRADGEWLPNFDPVEWGGPFTEANAWQYTWSVLHDVNGLIHLIGGEERFNAKLDSFFTMDQRIEYGTYGKEIHEMREMLLAGMGQYAHGNQPTQHVPYLYNFSGQPWKSQKRVREVMSRLYNATEKGYPGDEDQGQMSSWYVLSALGIYSVCPGTDQYVIGSPVFEKATITLENGKRFTIRAVNNGPQHVYIQSARLNGKVYDKNYITYSDIINGGEMEFEMSDAPNFDRGTDTASRPFSLSPL</sequence>
<dbReference type="SUPFAM" id="SSF48208">
    <property type="entry name" value="Six-hairpin glycosidases"/>
    <property type="match status" value="1"/>
</dbReference>
<dbReference type="Gene3D" id="1.20.1610.10">
    <property type="entry name" value="alpha-1,2-mannosidases domains"/>
    <property type="match status" value="1"/>
</dbReference>
<evidence type="ECO:0000256" key="1">
    <source>
        <dbReference type="ARBA" id="ARBA00001913"/>
    </source>
</evidence>
<dbReference type="EMBL" id="BMIK01000002">
    <property type="protein sequence ID" value="GGC20255.1"/>
    <property type="molecule type" value="Genomic_DNA"/>
</dbReference>
<proteinExistence type="predicted"/>
<dbReference type="Pfam" id="PF07971">
    <property type="entry name" value="Glyco_hydro_92"/>
    <property type="match status" value="1"/>
</dbReference>
<dbReference type="Gene3D" id="2.70.98.10">
    <property type="match status" value="1"/>
</dbReference>
<evidence type="ECO:0000256" key="2">
    <source>
        <dbReference type="ARBA" id="ARBA00011245"/>
    </source>
</evidence>
<protein>
    <submittedName>
        <fullName evidence="7">Alpha-1 2-mannosidase</fullName>
    </submittedName>
</protein>
<name>A0ABQ1L707_9SPHI</name>
<dbReference type="InterPro" id="IPR005887">
    <property type="entry name" value="GH92_a_mannosidase_put"/>
</dbReference>
<dbReference type="InterPro" id="IPR008928">
    <property type="entry name" value="6-hairpin_glycosidase_sf"/>
</dbReference>
<keyword evidence="3" id="KW-0106">Calcium</keyword>
<evidence type="ECO:0000313" key="8">
    <source>
        <dbReference type="Proteomes" id="UP000597338"/>
    </source>
</evidence>
<reference evidence="8" key="1">
    <citation type="journal article" date="2019" name="Int. J. Syst. Evol. Microbiol.">
        <title>The Global Catalogue of Microorganisms (GCM) 10K type strain sequencing project: providing services to taxonomists for standard genome sequencing and annotation.</title>
        <authorList>
            <consortium name="The Broad Institute Genomics Platform"/>
            <consortium name="The Broad Institute Genome Sequencing Center for Infectious Disease"/>
            <person name="Wu L."/>
            <person name="Ma J."/>
        </authorList>
    </citation>
    <scope>NUCLEOTIDE SEQUENCE [LARGE SCALE GENOMIC DNA]</scope>
    <source>
        <strain evidence="8">CGMCC 1.15342</strain>
    </source>
</reference>
<feature type="domain" description="Glycosyl hydrolase family 92 N-terminal" evidence="6">
    <location>
        <begin position="39"/>
        <end position="264"/>
    </location>
</feature>
<dbReference type="Gene3D" id="3.30.2080.10">
    <property type="entry name" value="GH92 mannosidase domain"/>
    <property type="match status" value="1"/>
</dbReference>
<feature type="region of interest" description="Disordered" evidence="4">
    <location>
        <begin position="748"/>
        <end position="767"/>
    </location>
</feature>
<dbReference type="InterPro" id="IPR050883">
    <property type="entry name" value="PNGase"/>
</dbReference>
<evidence type="ECO:0000313" key="7">
    <source>
        <dbReference type="EMBL" id="GGC20255.1"/>
    </source>
</evidence>
<dbReference type="NCBIfam" id="TIGR01180">
    <property type="entry name" value="aman2_put"/>
    <property type="match status" value="1"/>
</dbReference>
<dbReference type="PANTHER" id="PTHR12143:SF43">
    <property type="entry name" value="PUTATIVE-RELATED"/>
    <property type="match status" value="1"/>
</dbReference>
<feature type="domain" description="Glycosyl hydrolase family 92" evidence="5">
    <location>
        <begin position="270"/>
        <end position="747"/>
    </location>
</feature>
<comment type="caution">
    <text evidence="7">The sequence shown here is derived from an EMBL/GenBank/DDBJ whole genome shotgun (WGS) entry which is preliminary data.</text>
</comment>
<dbReference type="PANTHER" id="PTHR12143">
    <property type="entry name" value="PEPTIDE N-GLYCANASE PNGASE -RELATED"/>
    <property type="match status" value="1"/>
</dbReference>
<accession>A0ABQ1L707</accession>
<gene>
    <name evidence="7" type="ORF">GCM10011386_10200</name>
</gene>
<comment type="subunit">
    <text evidence="2">Monomer.</text>
</comment>
<organism evidence="7 8">
    <name type="scientific">Parapedobacter defluvii</name>
    <dbReference type="NCBI Taxonomy" id="2045106"/>
    <lineage>
        <taxon>Bacteria</taxon>
        <taxon>Pseudomonadati</taxon>
        <taxon>Bacteroidota</taxon>
        <taxon>Sphingobacteriia</taxon>
        <taxon>Sphingobacteriales</taxon>
        <taxon>Sphingobacteriaceae</taxon>
        <taxon>Parapedobacter</taxon>
    </lineage>
</organism>
<comment type="cofactor">
    <cofactor evidence="1">
        <name>Ca(2+)</name>
        <dbReference type="ChEBI" id="CHEBI:29108"/>
    </cofactor>
</comment>
<evidence type="ECO:0000256" key="4">
    <source>
        <dbReference type="SAM" id="MobiDB-lite"/>
    </source>
</evidence>
<feature type="compositionally biased region" description="Polar residues" evidence="4">
    <location>
        <begin position="756"/>
        <end position="767"/>
    </location>
</feature>
<keyword evidence="8" id="KW-1185">Reference proteome</keyword>
<dbReference type="InterPro" id="IPR012939">
    <property type="entry name" value="Glyco_hydro_92"/>
</dbReference>
<dbReference type="Pfam" id="PF17678">
    <property type="entry name" value="Glyco_hydro_92N"/>
    <property type="match status" value="1"/>
</dbReference>
<evidence type="ECO:0000259" key="5">
    <source>
        <dbReference type="Pfam" id="PF07971"/>
    </source>
</evidence>
<evidence type="ECO:0000259" key="6">
    <source>
        <dbReference type="Pfam" id="PF17678"/>
    </source>
</evidence>
<dbReference type="InterPro" id="IPR014718">
    <property type="entry name" value="GH-type_carb-bd"/>
</dbReference>
<evidence type="ECO:0000256" key="3">
    <source>
        <dbReference type="ARBA" id="ARBA00022837"/>
    </source>
</evidence>